<dbReference type="InterPro" id="IPR029026">
    <property type="entry name" value="tRNA_m1G_MTases_N"/>
</dbReference>
<sequence>MSNTNWEQITNPKTSKTVKLFKSVHRANKSKRSELGLTVAEGVRLLADILSKEESRRLVRRIVISESLLSGGNDGAEGNTSDQYQKQLQHWLRMIDEESRLRNEEKIDEDTDGGTCVHTCSIYVGTDEVVSACSGTVTSQGVVALVDIPPPYNPLLTVSAVVENESSISMPPPFYLILDGLSDPGNVGTLLRTCAASYASALILLPGGCDVWNPKAVRSSMGASFRVPVLDISTISEEEEPFDQVLVFLQRCGVTSNRIFAATMENAGNSVSLAHYDIDFTMSGGGAAIILGREGEGLRSEVRNAVKSGIISTVHVPMAPDTESLNAGVAGSVIMFERMRQLLSTMENGEGEGEIGAGR</sequence>
<dbReference type="Gene3D" id="3.30.1330.30">
    <property type="match status" value="1"/>
</dbReference>
<evidence type="ECO:0000256" key="2">
    <source>
        <dbReference type="ARBA" id="ARBA00022679"/>
    </source>
</evidence>
<dbReference type="InterPro" id="IPR001537">
    <property type="entry name" value="SpoU_MeTrfase"/>
</dbReference>
<dbReference type="InterPro" id="IPR051259">
    <property type="entry name" value="rRNA_Methyltransferase"/>
</dbReference>
<dbReference type="Proteomes" id="UP001530315">
    <property type="component" value="Unassembled WGS sequence"/>
</dbReference>
<reference evidence="4 5" key="1">
    <citation type="submission" date="2024-10" db="EMBL/GenBank/DDBJ databases">
        <title>Updated reference genomes for cyclostephanoid diatoms.</title>
        <authorList>
            <person name="Roberts W.R."/>
            <person name="Alverson A.J."/>
        </authorList>
    </citation>
    <scope>NUCLEOTIDE SEQUENCE [LARGE SCALE GENOMIC DNA]</scope>
    <source>
        <strain evidence="4 5">AJA276-08</strain>
    </source>
</reference>
<dbReference type="InterPro" id="IPR029028">
    <property type="entry name" value="Alpha/beta_knot_MTases"/>
</dbReference>
<dbReference type="GO" id="GO:0032259">
    <property type="term" value="P:methylation"/>
    <property type="evidence" value="ECO:0007669"/>
    <property type="project" value="UniProtKB-KW"/>
</dbReference>
<dbReference type="PANTHER" id="PTHR43191:SF2">
    <property type="entry name" value="RRNA METHYLTRANSFERASE 3, MITOCHONDRIAL"/>
    <property type="match status" value="1"/>
</dbReference>
<feature type="domain" description="tRNA/rRNA methyltransferase SpoU type" evidence="3">
    <location>
        <begin position="174"/>
        <end position="336"/>
    </location>
</feature>
<dbReference type="EMBL" id="JALLAZ020000590">
    <property type="protein sequence ID" value="KAL3791573.1"/>
    <property type="molecule type" value="Genomic_DNA"/>
</dbReference>
<evidence type="ECO:0000259" key="3">
    <source>
        <dbReference type="Pfam" id="PF00588"/>
    </source>
</evidence>
<protein>
    <recommendedName>
        <fullName evidence="3">tRNA/rRNA methyltransferase SpoU type domain-containing protein</fullName>
    </recommendedName>
</protein>
<dbReference type="GO" id="GO:0008168">
    <property type="term" value="F:methyltransferase activity"/>
    <property type="evidence" value="ECO:0007669"/>
    <property type="project" value="UniProtKB-KW"/>
</dbReference>
<gene>
    <name evidence="4" type="ORF">ACHAW5_000876</name>
</gene>
<dbReference type="CDD" id="cd18095">
    <property type="entry name" value="SpoU-like_rRNA-MTase"/>
    <property type="match status" value="1"/>
</dbReference>
<dbReference type="PANTHER" id="PTHR43191">
    <property type="entry name" value="RRNA METHYLTRANSFERASE 3"/>
    <property type="match status" value="1"/>
</dbReference>
<evidence type="ECO:0000313" key="5">
    <source>
        <dbReference type="Proteomes" id="UP001530315"/>
    </source>
</evidence>
<keyword evidence="5" id="KW-1185">Reference proteome</keyword>
<comment type="caution">
    <text evidence="4">The sequence shown here is derived from an EMBL/GenBank/DDBJ whole genome shotgun (WGS) entry which is preliminary data.</text>
</comment>
<dbReference type="AlphaFoldDB" id="A0ABD3PTW6"/>
<dbReference type="Gene3D" id="3.40.1280.10">
    <property type="match status" value="1"/>
</dbReference>
<dbReference type="SUPFAM" id="SSF75217">
    <property type="entry name" value="alpha/beta knot"/>
    <property type="match status" value="1"/>
</dbReference>
<proteinExistence type="predicted"/>
<dbReference type="Pfam" id="PF00588">
    <property type="entry name" value="SpoU_methylase"/>
    <property type="match status" value="1"/>
</dbReference>
<dbReference type="InterPro" id="IPR029064">
    <property type="entry name" value="Ribosomal_eL30-like_sf"/>
</dbReference>
<keyword evidence="1" id="KW-0489">Methyltransferase</keyword>
<evidence type="ECO:0000313" key="4">
    <source>
        <dbReference type="EMBL" id="KAL3791573.1"/>
    </source>
</evidence>
<keyword evidence="2" id="KW-0808">Transferase</keyword>
<evidence type="ECO:0000256" key="1">
    <source>
        <dbReference type="ARBA" id="ARBA00022603"/>
    </source>
</evidence>
<organism evidence="4 5">
    <name type="scientific">Stephanodiscus triporus</name>
    <dbReference type="NCBI Taxonomy" id="2934178"/>
    <lineage>
        <taxon>Eukaryota</taxon>
        <taxon>Sar</taxon>
        <taxon>Stramenopiles</taxon>
        <taxon>Ochrophyta</taxon>
        <taxon>Bacillariophyta</taxon>
        <taxon>Coscinodiscophyceae</taxon>
        <taxon>Thalassiosirophycidae</taxon>
        <taxon>Stephanodiscales</taxon>
        <taxon>Stephanodiscaceae</taxon>
        <taxon>Stephanodiscus</taxon>
    </lineage>
</organism>
<accession>A0ABD3PTW6</accession>
<name>A0ABD3PTW6_9STRA</name>